<comment type="similarity">
    <text evidence="2">Belongs to the metallo-dependent hydrolases superfamily. Adenosine and AMP deaminases family.</text>
</comment>
<dbReference type="InterPro" id="IPR032466">
    <property type="entry name" value="Metal_Hydrolase"/>
</dbReference>
<protein>
    <recommendedName>
        <fullName evidence="8">Adenosine deaminase domain-containing protein</fullName>
    </recommendedName>
</protein>
<proteinExistence type="inferred from homology"/>
<comment type="caution">
    <text evidence="9">The sequence shown here is derived from an EMBL/GenBank/DDBJ whole genome shotgun (WGS) entry which is preliminary data.</text>
</comment>
<dbReference type="GO" id="GO:0004000">
    <property type="term" value="F:adenosine deaminase activity"/>
    <property type="evidence" value="ECO:0007669"/>
    <property type="project" value="TreeGrafter"/>
</dbReference>
<dbReference type="CDD" id="cd00443">
    <property type="entry name" value="ADA_AMPD"/>
    <property type="match status" value="1"/>
</dbReference>
<sequence>MLYRPEQLVFCQALPKIELHAHLNGSIRDATLRELAAQLNGTSISMPDVQLRTQQASRPLGECFKLFDVIHQITTTCAAITRIAREVLADMAADNVVYAELRTTPKSLPRHGMTKESYMSAVFQGIDDYYAASSRAHDIQVRLLLSIDRRQSTDEALETARLAVQLRDKGVVGLDLSGNPSVGQWETWVPALDFARQHGLRVAVHAGEVYNPEETAAILAWAPDRLGHMCCLDASLEQQLLLSRVPIELCLSSNVITGSVPSYQDHHFAALHNGGHSVVLCTDDSGVFATTLSREYAIAASAFTLSDEQLRQLALTAADHVFLEPGERQVLRARMEQLLGGSSK</sequence>
<accession>A0A9D4TUA1</accession>
<evidence type="ECO:0000256" key="1">
    <source>
        <dbReference type="ARBA" id="ARBA00001947"/>
    </source>
</evidence>
<evidence type="ECO:0000259" key="8">
    <source>
        <dbReference type="Pfam" id="PF00962"/>
    </source>
</evidence>
<dbReference type="Gene3D" id="3.20.20.140">
    <property type="entry name" value="Metal-dependent hydrolases"/>
    <property type="match status" value="1"/>
</dbReference>
<name>A0A9D4TUA1_CHLVU</name>
<evidence type="ECO:0000256" key="3">
    <source>
        <dbReference type="ARBA" id="ARBA00022723"/>
    </source>
</evidence>
<dbReference type="GO" id="GO:0046103">
    <property type="term" value="P:inosine biosynthetic process"/>
    <property type="evidence" value="ECO:0007669"/>
    <property type="project" value="TreeGrafter"/>
</dbReference>
<evidence type="ECO:0000313" key="9">
    <source>
        <dbReference type="EMBL" id="KAI3434929.1"/>
    </source>
</evidence>
<reference evidence="9" key="1">
    <citation type="journal article" date="2019" name="Plant J.">
        <title>Chlorella vulgaris genome assembly and annotation reveals the molecular basis for metabolic acclimation to high light conditions.</title>
        <authorList>
            <person name="Cecchin M."/>
            <person name="Marcolungo L."/>
            <person name="Rossato M."/>
            <person name="Girolomoni L."/>
            <person name="Cosentino E."/>
            <person name="Cuine S."/>
            <person name="Li-Beisson Y."/>
            <person name="Delledonne M."/>
            <person name="Ballottari M."/>
        </authorList>
    </citation>
    <scope>NUCLEOTIDE SEQUENCE</scope>
    <source>
        <strain evidence="9">211/11P</strain>
    </source>
</reference>
<dbReference type="EMBL" id="SIDB01000003">
    <property type="protein sequence ID" value="KAI3434929.1"/>
    <property type="molecule type" value="Genomic_DNA"/>
</dbReference>
<evidence type="ECO:0000256" key="2">
    <source>
        <dbReference type="ARBA" id="ARBA00006676"/>
    </source>
</evidence>
<dbReference type="Proteomes" id="UP001055712">
    <property type="component" value="Unassembled WGS sequence"/>
</dbReference>
<dbReference type="InterPro" id="IPR001365">
    <property type="entry name" value="A_deaminase_dom"/>
</dbReference>
<dbReference type="PANTHER" id="PTHR11409:SF42">
    <property type="entry name" value="ADENOSINE DEAMINASE-LIKE PROTEIN"/>
    <property type="match status" value="1"/>
</dbReference>
<evidence type="ECO:0000256" key="7">
    <source>
        <dbReference type="ARBA" id="ARBA00048787"/>
    </source>
</evidence>
<evidence type="ECO:0000256" key="4">
    <source>
        <dbReference type="ARBA" id="ARBA00022801"/>
    </source>
</evidence>
<dbReference type="Pfam" id="PF00962">
    <property type="entry name" value="A_deaminase"/>
    <property type="match status" value="1"/>
</dbReference>
<comment type="cofactor">
    <cofactor evidence="1">
        <name>Zn(2+)</name>
        <dbReference type="ChEBI" id="CHEBI:29105"/>
    </cofactor>
</comment>
<dbReference type="AlphaFoldDB" id="A0A9D4TUA1"/>
<organism evidence="9 10">
    <name type="scientific">Chlorella vulgaris</name>
    <name type="common">Green alga</name>
    <dbReference type="NCBI Taxonomy" id="3077"/>
    <lineage>
        <taxon>Eukaryota</taxon>
        <taxon>Viridiplantae</taxon>
        <taxon>Chlorophyta</taxon>
        <taxon>core chlorophytes</taxon>
        <taxon>Trebouxiophyceae</taxon>
        <taxon>Chlorellales</taxon>
        <taxon>Chlorellaceae</taxon>
        <taxon>Chlorella clade</taxon>
        <taxon>Chlorella</taxon>
    </lineage>
</organism>
<gene>
    <name evidence="9" type="ORF">D9Q98_002983</name>
</gene>
<keyword evidence="5" id="KW-0862">Zinc</keyword>
<evidence type="ECO:0000256" key="5">
    <source>
        <dbReference type="ARBA" id="ARBA00022833"/>
    </source>
</evidence>
<evidence type="ECO:0000313" key="10">
    <source>
        <dbReference type="Proteomes" id="UP001055712"/>
    </source>
</evidence>
<dbReference type="InterPro" id="IPR006330">
    <property type="entry name" value="Ado/ade_deaminase"/>
</dbReference>
<dbReference type="PANTHER" id="PTHR11409">
    <property type="entry name" value="ADENOSINE DEAMINASE"/>
    <property type="match status" value="1"/>
</dbReference>
<comment type="catalytic activity">
    <reaction evidence="7">
        <text>N(6)-methyl-AMP + H2O + H(+) = IMP + methylamine</text>
        <dbReference type="Rhea" id="RHEA:16001"/>
        <dbReference type="ChEBI" id="CHEBI:15377"/>
        <dbReference type="ChEBI" id="CHEBI:15378"/>
        <dbReference type="ChEBI" id="CHEBI:58053"/>
        <dbReference type="ChEBI" id="CHEBI:59338"/>
        <dbReference type="ChEBI" id="CHEBI:144842"/>
    </reaction>
    <physiologicalReaction direction="left-to-right" evidence="7">
        <dbReference type="Rhea" id="RHEA:16002"/>
    </physiologicalReaction>
</comment>
<reference evidence="9" key="2">
    <citation type="submission" date="2020-11" db="EMBL/GenBank/DDBJ databases">
        <authorList>
            <person name="Cecchin M."/>
            <person name="Marcolungo L."/>
            <person name="Rossato M."/>
            <person name="Girolomoni L."/>
            <person name="Cosentino E."/>
            <person name="Cuine S."/>
            <person name="Li-Beisson Y."/>
            <person name="Delledonne M."/>
            <person name="Ballottari M."/>
        </authorList>
    </citation>
    <scope>NUCLEOTIDE SEQUENCE</scope>
    <source>
        <strain evidence="9">211/11P</strain>
        <tissue evidence="9">Whole cell</tissue>
    </source>
</reference>
<dbReference type="SUPFAM" id="SSF51556">
    <property type="entry name" value="Metallo-dependent hydrolases"/>
    <property type="match status" value="1"/>
</dbReference>
<evidence type="ECO:0000256" key="6">
    <source>
        <dbReference type="ARBA" id="ARBA00023080"/>
    </source>
</evidence>
<dbReference type="GO" id="GO:0006154">
    <property type="term" value="P:adenosine catabolic process"/>
    <property type="evidence" value="ECO:0007669"/>
    <property type="project" value="TreeGrafter"/>
</dbReference>
<keyword evidence="6" id="KW-0546">Nucleotide metabolism</keyword>
<keyword evidence="4" id="KW-0378">Hydrolase</keyword>
<dbReference type="GO" id="GO:0009117">
    <property type="term" value="P:nucleotide metabolic process"/>
    <property type="evidence" value="ECO:0007669"/>
    <property type="project" value="UniProtKB-KW"/>
</dbReference>
<dbReference type="GO" id="GO:0046872">
    <property type="term" value="F:metal ion binding"/>
    <property type="evidence" value="ECO:0007669"/>
    <property type="project" value="UniProtKB-KW"/>
</dbReference>
<keyword evidence="3" id="KW-0479">Metal-binding</keyword>
<feature type="domain" description="Adenosine deaminase" evidence="8">
    <location>
        <begin position="15"/>
        <end position="335"/>
    </location>
</feature>
<keyword evidence="10" id="KW-1185">Reference proteome</keyword>
<dbReference type="OrthoDB" id="272271at2759"/>